<dbReference type="Proteomes" id="UP001046870">
    <property type="component" value="Chromosome 10"/>
</dbReference>
<comment type="caution">
    <text evidence="1">The sequence shown here is derived from an EMBL/GenBank/DDBJ whole genome shotgun (WGS) entry which is preliminary data.</text>
</comment>
<name>A0A9D3PVK8_MEGAT</name>
<keyword evidence="2" id="KW-1185">Reference proteome</keyword>
<organism evidence="1 2">
    <name type="scientific">Megalops atlanticus</name>
    <name type="common">Tarpon</name>
    <name type="synonym">Clupea gigantea</name>
    <dbReference type="NCBI Taxonomy" id="7932"/>
    <lineage>
        <taxon>Eukaryota</taxon>
        <taxon>Metazoa</taxon>
        <taxon>Chordata</taxon>
        <taxon>Craniata</taxon>
        <taxon>Vertebrata</taxon>
        <taxon>Euteleostomi</taxon>
        <taxon>Actinopterygii</taxon>
        <taxon>Neopterygii</taxon>
        <taxon>Teleostei</taxon>
        <taxon>Elopiformes</taxon>
        <taxon>Megalopidae</taxon>
        <taxon>Megalops</taxon>
    </lineage>
</organism>
<evidence type="ECO:0000313" key="1">
    <source>
        <dbReference type="EMBL" id="KAG7469627.1"/>
    </source>
</evidence>
<protein>
    <submittedName>
        <fullName evidence="1">Uncharacterized protein</fullName>
    </submittedName>
</protein>
<evidence type="ECO:0000313" key="2">
    <source>
        <dbReference type="Proteomes" id="UP001046870"/>
    </source>
</evidence>
<dbReference type="AlphaFoldDB" id="A0A9D3PVK8"/>
<sequence length="75" mass="8518">MRTGKPLTGVKPCGSCKEKQGQFTKKTGCSLLELRHELLQEAVCFIELIMSSKGKTFPKLMRWPTFPGNWCRITD</sequence>
<dbReference type="EMBL" id="JAFDVH010000010">
    <property type="protein sequence ID" value="KAG7469627.1"/>
    <property type="molecule type" value="Genomic_DNA"/>
</dbReference>
<reference evidence="1" key="1">
    <citation type="submission" date="2021-01" db="EMBL/GenBank/DDBJ databases">
        <authorList>
            <person name="Zahm M."/>
            <person name="Roques C."/>
            <person name="Cabau C."/>
            <person name="Klopp C."/>
            <person name="Donnadieu C."/>
            <person name="Jouanno E."/>
            <person name="Lampietro C."/>
            <person name="Louis A."/>
            <person name="Herpin A."/>
            <person name="Echchiki A."/>
            <person name="Berthelot C."/>
            <person name="Parey E."/>
            <person name="Roest-Crollius H."/>
            <person name="Braasch I."/>
            <person name="Postlethwait J."/>
            <person name="Bobe J."/>
            <person name="Montfort J."/>
            <person name="Bouchez O."/>
            <person name="Begum T."/>
            <person name="Mejri S."/>
            <person name="Adams A."/>
            <person name="Chen W.-J."/>
            <person name="Guiguen Y."/>
        </authorList>
    </citation>
    <scope>NUCLEOTIDE SEQUENCE</scope>
    <source>
        <strain evidence="1">YG-15Mar2019-1</strain>
        <tissue evidence="1">Brain</tissue>
    </source>
</reference>
<proteinExistence type="predicted"/>
<accession>A0A9D3PVK8</accession>
<gene>
    <name evidence="1" type="ORF">MATL_G00130870</name>
</gene>